<keyword evidence="3" id="KW-0813">Transport</keyword>
<keyword evidence="5 10" id="KW-1015">Disulfide bond</keyword>
<feature type="disulfide bond" description="Redox-active" evidence="10">
    <location>
        <begin position="30"/>
        <end position="33"/>
    </location>
</feature>
<dbReference type="PRINTS" id="PR00421">
    <property type="entry name" value="THIOREDOXIN"/>
</dbReference>
<proteinExistence type="inferred from homology"/>
<dbReference type="PROSITE" id="PS00194">
    <property type="entry name" value="THIOREDOXIN_1"/>
    <property type="match status" value="1"/>
</dbReference>
<dbReference type="PANTHER" id="PTHR45663">
    <property type="entry name" value="GEO12009P1"/>
    <property type="match status" value="1"/>
</dbReference>
<dbReference type="Proteomes" id="UP000051739">
    <property type="component" value="Unassembled WGS sequence"/>
</dbReference>
<comment type="caution">
    <text evidence="12">The sequence shown here is derived from an EMBL/GenBank/DDBJ whole genome shotgun (WGS) entry which is preliminary data.</text>
</comment>
<evidence type="ECO:0000256" key="10">
    <source>
        <dbReference type="PIRSR" id="PIRSR000077-4"/>
    </source>
</evidence>
<dbReference type="GO" id="GO:0005737">
    <property type="term" value="C:cytoplasm"/>
    <property type="evidence" value="ECO:0007669"/>
    <property type="project" value="TreeGrafter"/>
</dbReference>
<evidence type="ECO:0000256" key="6">
    <source>
        <dbReference type="ARBA" id="ARBA00023284"/>
    </source>
</evidence>
<dbReference type="InterPro" id="IPR017937">
    <property type="entry name" value="Thioredoxin_CS"/>
</dbReference>
<reference evidence="12 13" key="1">
    <citation type="journal article" date="2015" name="Genome Announc.">
        <title>Expanding the biotechnology potential of lactobacilli through comparative genomics of 213 strains and associated genera.</title>
        <authorList>
            <person name="Sun Z."/>
            <person name="Harris H.M."/>
            <person name="McCann A."/>
            <person name="Guo C."/>
            <person name="Argimon S."/>
            <person name="Zhang W."/>
            <person name="Yang X."/>
            <person name="Jeffery I.B."/>
            <person name="Cooney J.C."/>
            <person name="Kagawa T.F."/>
            <person name="Liu W."/>
            <person name="Song Y."/>
            <person name="Salvetti E."/>
            <person name="Wrobel A."/>
            <person name="Rasinkangas P."/>
            <person name="Parkhill J."/>
            <person name="Rea M.C."/>
            <person name="O'Sullivan O."/>
            <person name="Ritari J."/>
            <person name="Douillard F.P."/>
            <person name="Paul Ross R."/>
            <person name="Yang R."/>
            <person name="Briner A.E."/>
            <person name="Felis G.E."/>
            <person name="de Vos W.M."/>
            <person name="Barrangou R."/>
            <person name="Klaenhammer T.R."/>
            <person name="Caufield P.W."/>
            <person name="Cui Y."/>
            <person name="Zhang H."/>
            <person name="O'Toole P.W."/>
        </authorList>
    </citation>
    <scope>NUCLEOTIDE SEQUENCE [LARGE SCALE GENOMIC DNA]</scope>
    <source>
        <strain evidence="12 13">DSM 16045</strain>
    </source>
</reference>
<dbReference type="InterPro" id="IPR036249">
    <property type="entry name" value="Thioredoxin-like_sf"/>
</dbReference>
<dbReference type="Pfam" id="PF00085">
    <property type="entry name" value="Thioredoxin"/>
    <property type="match status" value="1"/>
</dbReference>
<evidence type="ECO:0000313" key="12">
    <source>
        <dbReference type="EMBL" id="KRM00811.1"/>
    </source>
</evidence>
<evidence type="ECO:0000259" key="11">
    <source>
        <dbReference type="PROSITE" id="PS51352"/>
    </source>
</evidence>
<dbReference type="AlphaFoldDB" id="A0A0R1V9X7"/>
<evidence type="ECO:0000256" key="3">
    <source>
        <dbReference type="ARBA" id="ARBA00022448"/>
    </source>
</evidence>
<keyword evidence="13" id="KW-1185">Reference proteome</keyword>
<evidence type="ECO:0000256" key="7">
    <source>
        <dbReference type="NCBIfam" id="TIGR01068"/>
    </source>
</evidence>
<accession>A0A0R1V9X7</accession>
<comment type="similarity">
    <text evidence="1 8">Belongs to the thioredoxin family.</text>
</comment>
<dbReference type="Gene3D" id="3.40.30.10">
    <property type="entry name" value="Glutaredoxin"/>
    <property type="match status" value="1"/>
</dbReference>
<feature type="site" description="Contributes to redox potential value" evidence="9">
    <location>
        <position position="31"/>
    </location>
</feature>
<evidence type="ECO:0000313" key="13">
    <source>
        <dbReference type="Proteomes" id="UP000051739"/>
    </source>
</evidence>
<evidence type="ECO:0000256" key="8">
    <source>
        <dbReference type="PIRNR" id="PIRNR000077"/>
    </source>
</evidence>
<keyword evidence="4" id="KW-0249">Electron transport</keyword>
<evidence type="ECO:0000256" key="1">
    <source>
        <dbReference type="ARBA" id="ARBA00008987"/>
    </source>
</evidence>
<dbReference type="NCBIfam" id="TIGR01068">
    <property type="entry name" value="thioredoxin"/>
    <property type="match status" value="1"/>
</dbReference>
<dbReference type="InterPro" id="IPR013766">
    <property type="entry name" value="Thioredoxin_domain"/>
</dbReference>
<organism evidence="12 13">
    <name type="scientific">Limosilactobacillus gastricus DSM 16045</name>
    <dbReference type="NCBI Taxonomy" id="1423749"/>
    <lineage>
        <taxon>Bacteria</taxon>
        <taxon>Bacillati</taxon>
        <taxon>Bacillota</taxon>
        <taxon>Bacilli</taxon>
        <taxon>Lactobacillales</taxon>
        <taxon>Lactobacillaceae</taxon>
        <taxon>Limosilactobacillus</taxon>
    </lineage>
</organism>
<dbReference type="SUPFAM" id="SSF52833">
    <property type="entry name" value="Thioredoxin-like"/>
    <property type="match status" value="1"/>
</dbReference>
<dbReference type="FunFam" id="3.40.30.10:FF:000001">
    <property type="entry name" value="Thioredoxin"/>
    <property type="match status" value="1"/>
</dbReference>
<feature type="active site" description="Nucleophile" evidence="9">
    <location>
        <position position="30"/>
    </location>
</feature>
<evidence type="ECO:0000256" key="5">
    <source>
        <dbReference type="ARBA" id="ARBA00023157"/>
    </source>
</evidence>
<evidence type="ECO:0000256" key="9">
    <source>
        <dbReference type="PIRSR" id="PIRSR000077-1"/>
    </source>
</evidence>
<feature type="site" description="Deprotonates C-terminal active site Cys" evidence="9">
    <location>
        <position position="24"/>
    </location>
</feature>
<feature type="active site" description="Nucleophile" evidence="9">
    <location>
        <position position="33"/>
    </location>
</feature>
<dbReference type="PATRIC" id="fig|1423749.3.peg.995"/>
<protein>
    <recommendedName>
        <fullName evidence="2 7">Thioredoxin</fullName>
    </recommendedName>
</protein>
<dbReference type="CDD" id="cd02947">
    <property type="entry name" value="TRX_family"/>
    <property type="match status" value="1"/>
</dbReference>
<feature type="site" description="Contributes to redox potential value" evidence="9">
    <location>
        <position position="32"/>
    </location>
</feature>
<dbReference type="EMBL" id="AZFN01000025">
    <property type="protein sequence ID" value="KRM00811.1"/>
    <property type="molecule type" value="Genomic_DNA"/>
</dbReference>
<dbReference type="InterPro" id="IPR005746">
    <property type="entry name" value="Thioredoxin"/>
</dbReference>
<dbReference type="PROSITE" id="PS51352">
    <property type="entry name" value="THIOREDOXIN_2"/>
    <property type="match status" value="1"/>
</dbReference>
<evidence type="ECO:0000256" key="4">
    <source>
        <dbReference type="ARBA" id="ARBA00022982"/>
    </source>
</evidence>
<keyword evidence="6 10" id="KW-0676">Redox-active center</keyword>
<dbReference type="GO" id="GO:0015035">
    <property type="term" value="F:protein-disulfide reductase activity"/>
    <property type="evidence" value="ECO:0007669"/>
    <property type="project" value="UniProtKB-UniRule"/>
</dbReference>
<dbReference type="PANTHER" id="PTHR45663:SF11">
    <property type="entry name" value="GEO12009P1"/>
    <property type="match status" value="1"/>
</dbReference>
<dbReference type="PIRSF" id="PIRSF000077">
    <property type="entry name" value="Thioredoxin"/>
    <property type="match status" value="1"/>
</dbReference>
<evidence type="ECO:0000256" key="2">
    <source>
        <dbReference type="ARBA" id="ARBA00020570"/>
    </source>
</evidence>
<gene>
    <name evidence="12" type="ORF">FC60_GL000981</name>
</gene>
<name>A0A0R1V9X7_9LACO</name>
<sequence>MMPAQTITTDTFATTIKDGVTLVDFWATWCPPCRMQGPIVEKLSEEYSDQAKVGKVDVDSNQELATQFGIQSIPTLLLFKDGELINKFIGLQSKDVLDGALKDALA</sequence>
<feature type="domain" description="Thioredoxin" evidence="11">
    <location>
        <begin position="1"/>
        <end position="106"/>
    </location>
</feature>